<dbReference type="RefSeq" id="XP_043035636.1">
    <property type="nucleotide sequence ID" value="XM_043180975.1"/>
</dbReference>
<keyword evidence="3" id="KW-1185">Reference proteome</keyword>
<feature type="transmembrane region" description="Helical" evidence="1">
    <location>
        <begin position="28"/>
        <end position="46"/>
    </location>
</feature>
<sequence length="54" mass="5814">MAVLTVLLSISNMMGIISLVIDSSLSAVGWNLASILMPISIFLLFGTQKDLLYV</sequence>
<name>A0A9P7VLG4_9AGAR</name>
<dbReference type="GeneID" id="66103271"/>
<dbReference type="Proteomes" id="UP000812287">
    <property type="component" value="Unassembled WGS sequence"/>
</dbReference>
<comment type="caution">
    <text evidence="2">The sequence shown here is derived from an EMBL/GenBank/DDBJ whole genome shotgun (WGS) entry which is preliminary data.</text>
</comment>
<gene>
    <name evidence="2" type="ORF">BT62DRAFT_458460</name>
</gene>
<evidence type="ECO:0000313" key="2">
    <source>
        <dbReference type="EMBL" id="KAG7442136.1"/>
    </source>
</evidence>
<proteinExistence type="predicted"/>
<dbReference type="OrthoDB" id="2896404at2759"/>
<protein>
    <submittedName>
        <fullName evidence="2">Uncharacterized protein</fullName>
    </submittedName>
</protein>
<dbReference type="EMBL" id="MU250554">
    <property type="protein sequence ID" value="KAG7442136.1"/>
    <property type="molecule type" value="Genomic_DNA"/>
</dbReference>
<keyword evidence="1" id="KW-0812">Transmembrane</keyword>
<reference evidence="2" key="1">
    <citation type="submission" date="2020-11" db="EMBL/GenBank/DDBJ databases">
        <title>Adaptations for nitrogen fixation in a non-lichenized fungal sporocarp promotes dispersal by wood-feeding termites.</title>
        <authorList>
            <consortium name="DOE Joint Genome Institute"/>
            <person name="Koch R.A."/>
            <person name="Yoon G."/>
            <person name="Arayal U."/>
            <person name="Lail K."/>
            <person name="Amirebrahimi M."/>
            <person name="Labutti K."/>
            <person name="Lipzen A."/>
            <person name="Riley R."/>
            <person name="Barry K."/>
            <person name="Henrissat B."/>
            <person name="Grigoriev I.V."/>
            <person name="Herr J.R."/>
            <person name="Aime M.C."/>
        </authorList>
    </citation>
    <scope>NUCLEOTIDE SEQUENCE</scope>
    <source>
        <strain evidence="2">MCA 3950</strain>
    </source>
</reference>
<evidence type="ECO:0000313" key="3">
    <source>
        <dbReference type="Proteomes" id="UP000812287"/>
    </source>
</evidence>
<evidence type="ECO:0000256" key="1">
    <source>
        <dbReference type="SAM" id="Phobius"/>
    </source>
</evidence>
<keyword evidence="1" id="KW-0472">Membrane</keyword>
<dbReference type="AlphaFoldDB" id="A0A9P7VLG4"/>
<keyword evidence="1" id="KW-1133">Transmembrane helix</keyword>
<accession>A0A9P7VLG4</accession>
<organism evidence="2 3">
    <name type="scientific">Guyanagaster necrorhizus</name>
    <dbReference type="NCBI Taxonomy" id="856835"/>
    <lineage>
        <taxon>Eukaryota</taxon>
        <taxon>Fungi</taxon>
        <taxon>Dikarya</taxon>
        <taxon>Basidiomycota</taxon>
        <taxon>Agaricomycotina</taxon>
        <taxon>Agaricomycetes</taxon>
        <taxon>Agaricomycetidae</taxon>
        <taxon>Agaricales</taxon>
        <taxon>Marasmiineae</taxon>
        <taxon>Physalacriaceae</taxon>
        <taxon>Guyanagaster</taxon>
    </lineage>
</organism>